<feature type="transmembrane region" description="Helical" evidence="13">
    <location>
        <begin position="25"/>
        <end position="44"/>
    </location>
</feature>
<evidence type="ECO:0000256" key="4">
    <source>
        <dbReference type="ARBA" id="ARBA00022475"/>
    </source>
</evidence>
<dbReference type="EMBL" id="NJHN03000112">
    <property type="protein sequence ID" value="KAH9414168.1"/>
    <property type="molecule type" value="Genomic_DNA"/>
</dbReference>
<accession>A0ABQ8IV20</accession>
<evidence type="ECO:0000256" key="11">
    <source>
        <dbReference type="ARBA" id="ARBA00040821"/>
    </source>
</evidence>
<evidence type="ECO:0000256" key="1">
    <source>
        <dbReference type="ARBA" id="ARBA00004189"/>
    </source>
</evidence>
<evidence type="ECO:0000313" key="14">
    <source>
        <dbReference type="EMBL" id="KAH9414168.1"/>
    </source>
</evidence>
<protein>
    <recommendedName>
        <fullName evidence="11">Scavenger receptor class B member 1</fullName>
    </recommendedName>
    <alternativeName>
        <fullName evidence="12">SR-BI</fullName>
    </alternativeName>
</protein>
<keyword evidence="6 13" id="KW-1133">Transmembrane helix</keyword>
<dbReference type="Pfam" id="PF01130">
    <property type="entry name" value="CD36"/>
    <property type="match status" value="1"/>
</dbReference>
<dbReference type="Proteomes" id="UP000887458">
    <property type="component" value="Unassembled WGS sequence"/>
</dbReference>
<evidence type="ECO:0000256" key="5">
    <source>
        <dbReference type="ARBA" id="ARBA00022692"/>
    </source>
</evidence>
<keyword evidence="8" id="KW-1015">Disulfide bond</keyword>
<organism evidence="14 15">
    <name type="scientific">Dermatophagoides pteronyssinus</name>
    <name type="common">European house dust mite</name>
    <dbReference type="NCBI Taxonomy" id="6956"/>
    <lineage>
        <taxon>Eukaryota</taxon>
        <taxon>Metazoa</taxon>
        <taxon>Ecdysozoa</taxon>
        <taxon>Arthropoda</taxon>
        <taxon>Chelicerata</taxon>
        <taxon>Arachnida</taxon>
        <taxon>Acari</taxon>
        <taxon>Acariformes</taxon>
        <taxon>Sarcoptiformes</taxon>
        <taxon>Astigmata</taxon>
        <taxon>Psoroptidia</taxon>
        <taxon>Analgoidea</taxon>
        <taxon>Pyroglyphidae</taxon>
        <taxon>Dermatophagoidinae</taxon>
        <taxon>Dermatophagoides</taxon>
    </lineage>
</organism>
<reference evidence="14 15" key="2">
    <citation type="journal article" date="2022" name="Mol. Biol. Evol.">
        <title>Comparative Genomics Reveals Insights into the Divergent Evolution of Astigmatic Mites and Household Pest Adaptations.</title>
        <authorList>
            <person name="Xiong Q."/>
            <person name="Wan A.T."/>
            <person name="Liu X."/>
            <person name="Fung C.S."/>
            <person name="Xiao X."/>
            <person name="Malainual N."/>
            <person name="Hou J."/>
            <person name="Wang L."/>
            <person name="Wang M."/>
            <person name="Yang K.Y."/>
            <person name="Cui Y."/>
            <person name="Leung E.L."/>
            <person name="Nong W."/>
            <person name="Shin S.K."/>
            <person name="Au S.W."/>
            <person name="Jeong K.Y."/>
            <person name="Chew F.T."/>
            <person name="Hui J.H."/>
            <person name="Leung T.F."/>
            <person name="Tungtrongchitr A."/>
            <person name="Zhong N."/>
            <person name="Liu Z."/>
            <person name="Tsui S.K."/>
        </authorList>
    </citation>
    <scope>NUCLEOTIDE SEQUENCE [LARGE SCALE GENOMIC DNA]</scope>
    <source>
        <strain evidence="14">Derp</strain>
    </source>
</reference>
<evidence type="ECO:0000256" key="8">
    <source>
        <dbReference type="ARBA" id="ARBA00023157"/>
    </source>
</evidence>
<name>A0ABQ8IV20_DERPT</name>
<keyword evidence="5 13" id="KW-0812">Transmembrane</keyword>
<gene>
    <name evidence="14" type="primary">SCRB3</name>
    <name evidence="14" type="ORF">DERP_008363</name>
</gene>
<comment type="caution">
    <text evidence="14">The sequence shown here is derived from an EMBL/GenBank/DDBJ whole genome shotgun (WGS) entry which is preliminary data.</text>
</comment>
<evidence type="ECO:0000256" key="7">
    <source>
        <dbReference type="ARBA" id="ARBA00023136"/>
    </source>
</evidence>
<evidence type="ECO:0000256" key="10">
    <source>
        <dbReference type="ARBA" id="ARBA00023180"/>
    </source>
</evidence>
<reference evidence="14 15" key="1">
    <citation type="journal article" date="2018" name="J. Allergy Clin. Immunol.">
        <title>High-quality assembly of Dermatophagoides pteronyssinus genome and transcriptome reveals a wide range of novel allergens.</title>
        <authorList>
            <person name="Liu X.Y."/>
            <person name="Yang K.Y."/>
            <person name="Wang M.Q."/>
            <person name="Kwok J.S."/>
            <person name="Zeng X."/>
            <person name="Yang Z."/>
            <person name="Xiao X.J."/>
            <person name="Lau C.P."/>
            <person name="Li Y."/>
            <person name="Huang Z.M."/>
            <person name="Ba J.G."/>
            <person name="Yim A.K."/>
            <person name="Ouyang C.Y."/>
            <person name="Ngai S.M."/>
            <person name="Chan T.F."/>
            <person name="Leung E.L."/>
            <person name="Liu L."/>
            <person name="Liu Z.G."/>
            <person name="Tsui S.K."/>
        </authorList>
    </citation>
    <scope>NUCLEOTIDE SEQUENCE [LARGE SCALE GENOMIC DNA]</scope>
    <source>
        <strain evidence="14">Derp</strain>
    </source>
</reference>
<comment type="similarity">
    <text evidence="3">Belongs to the CD36 family.</text>
</comment>
<evidence type="ECO:0000313" key="15">
    <source>
        <dbReference type="Proteomes" id="UP000887458"/>
    </source>
</evidence>
<evidence type="ECO:0000256" key="3">
    <source>
        <dbReference type="ARBA" id="ARBA00010532"/>
    </source>
</evidence>
<evidence type="ECO:0000256" key="2">
    <source>
        <dbReference type="ARBA" id="ARBA00004651"/>
    </source>
</evidence>
<keyword evidence="10" id="KW-0325">Glycoprotein</keyword>
<dbReference type="PANTHER" id="PTHR11923:SF110">
    <property type="entry name" value="SCAVENGER RECEPTOR CLASS B MEMBER 1"/>
    <property type="match status" value="1"/>
</dbReference>
<keyword evidence="15" id="KW-1185">Reference proteome</keyword>
<dbReference type="InterPro" id="IPR002159">
    <property type="entry name" value="CD36_fam"/>
</dbReference>
<proteinExistence type="inferred from homology"/>
<keyword evidence="9" id="KW-0675">Receptor</keyword>
<dbReference type="PANTHER" id="PTHR11923">
    <property type="entry name" value="SCAVENGER RECEPTOR CLASS B TYPE-1 SR-B1"/>
    <property type="match status" value="1"/>
</dbReference>
<evidence type="ECO:0000256" key="13">
    <source>
        <dbReference type="SAM" id="Phobius"/>
    </source>
</evidence>
<keyword evidence="4" id="KW-1003">Cell membrane</keyword>
<keyword evidence="7 13" id="KW-0472">Membrane</keyword>
<feature type="transmembrane region" description="Helical" evidence="13">
    <location>
        <begin position="453"/>
        <end position="481"/>
    </location>
</feature>
<sequence>MGNIVIRMLMTKLAEHYSSKKTERFLVIFGIFYLLFGIVFYFGFNEIVFNPWLEWFMKLKPNGGMIMNIWQQSDSIINVWLFSIENGPKFLTGKQTIRLNEIGPFCFHSKHQRIIIDWPSNYQLIRFNESFHYEFDQESSIGPLSMMIKTINLPLLTILGNSHNNNSLLMDQNLTKRIEDELIIEKSVGQILGIDNHQNITDDDDGGGGFSFFDHNKQYGPIELYTGQRYARKLNQYYSYENEHEFQYFQHTTCNHFNQMNQGLFFGPKQYDNLFVNIFDPRYACRSFRFLFDSNDQFDWIQTQYYRWDSKQFSLEYYPDNWCYCPDNNDNDDDDCEGRFYLNRCYRQSDQQQQQWLVITNVHFLHTKNLARMVRGLRPDLLRHSSYLQMEPTFGVTVDSRFRLQYNFNLMQPFYQNLHPNVPHKPTVIPFLWIEEVYTVNGYLKMLLQFCSIFFIIISHFYTFIAAFGVCLIMIGVVRWLKKLIKNRMAVNDDDDNKDKS</sequence>
<evidence type="ECO:0000256" key="9">
    <source>
        <dbReference type="ARBA" id="ARBA00023170"/>
    </source>
</evidence>
<evidence type="ECO:0000256" key="6">
    <source>
        <dbReference type="ARBA" id="ARBA00022989"/>
    </source>
</evidence>
<evidence type="ECO:0000256" key="12">
    <source>
        <dbReference type="ARBA" id="ARBA00042244"/>
    </source>
</evidence>
<comment type="subcellular location">
    <subcellularLocation>
        <location evidence="2">Cell membrane</location>
        <topology evidence="2">Multi-pass membrane protein</topology>
    </subcellularLocation>
    <subcellularLocation>
        <location evidence="1">Membrane</location>
        <location evidence="1">Caveola</location>
        <topology evidence="1">Multi-pass membrane protein</topology>
    </subcellularLocation>
</comment>